<dbReference type="EMBL" id="GBRH01186086">
    <property type="protein sequence ID" value="JAE11810.1"/>
    <property type="molecule type" value="Transcribed_RNA"/>
</dbReference>
<name>A0A0A9FFI6_ARUDO</name>
<accession>A0A0A9FFI6</accession>
<protein>
    <submittedName>
        <fullName evidence="1">Uncharacterized protein</fullName>
    </submittedName>
</protein>
<organism evidence="1">
    <name type="scientific">Arundo donax</name>
    <name type="common">Giant reed</name>
    <name type="synonym">Donax arundinaceus</name>
    <dbReference type="NCBI Taxonomy" id="35708"/>
    <lineage>
        <taxon>Eukaryota</taxon>
        <taxon>Viridiplantae</taxon>
        <taxon>Streptophyta</taxon>
        <taxon>Embryophyta</taxon>
        <taxon>Tracheophyta</taxon>
        <taxon>Spermatophyta</taxon>
        <taxon>Magnoliopsida</taxon>
        <taxon>Liliopsida</taxon>
        <taxon>Poales</taxon>
        <taxon>Poaceae</taxon>
        <taxon>PACMAD clade</taxon>
        <taxon>Arundinoideae</taxon>
        <taxon>Arundineae</taxon>
        <taxon>Arundo</taxon>
    </lineage>
</organism>
<reference evidence="1" key="2">
    <citation type="journal article" date="2015" name="Data Brief">
        <title>Shoot transcriptome of the giant reed, Arundo donax.</title>
        <authorList>
            <person name="Barrero R.A."/>
            <person name="Guerrero F.D."/>
            <person name="Moolhuijzen P."/>
            <person name="Goolsby J.A."/>
            <person name="Tidwell J."/>
            <person name="Bellgard S.E."/>
            <person name="Bellgard M.I."/>
        </authorList>
    </citation>
    <scope>NUCLEOTIDE SEQUENCE</scope>
    <source>
        <tissue evidence="1">Shoot tissue taken approximately 20 cm above the soil surface</tissue>
    </source>
</reference>
<dbReference type="AlphaFoldDB" id="A0A0A9FFI6"/>
<proteinExistence type="predicted"/>
<sequence>MLKYMACTHFGQVYIWGFLSTFSRAYCTASKICTKCF</sequence>
<reference evidence="1" key="1">
    <citation type="submission" date="2014-09" db="EMBL/GenBank/DDBJ databases">
        <authorList>
            <person name="Magalhaes I.L.F."/>
            <person name="Oliveira U."/>
            <person name="Santos F.R."/>
            <person name="Vidigal T.H.D.A."/>
            <person name="Brescovit A.D."/>
            <person name="Santos A.J."/>
        </authorList>
    </citation>
    <scope>NUCLEOTIDE SEQUENCE</scope>
    <source>
        <tissue evidence="1">Shoot tissue taken approximately 20 cm above the soil surface</tissue>
    </source>
</reference>
<evidence type="ECO:0000313" key="1">
    <source>
        <dbReference type="EMBL" id="JAE11810.1"/>
    </source>
</evidence>